<evidence type="ECO:0000256" key="3">
    <source>
        <dbReference type="ARBA" id="ARBA00022679"/>
    </source>
</evidence>
<keyword evidence="3 9" id="KW-0808">Transferase</keyword>
<dbReference type="GO" id="GO:0046872">
    <property type="term" value="F:metal ion binding"/>
    <property type="evidence" value="ECO:0007669"/>
    <property type="project" value="UniProtKB-KW"/>
</dbReference>
<evidence type="ECO:0000256" key="8">
    <source>
        <dbReference type="SAM" id="Phobius"/>
    </source>
</evidence>
<feature type="transmembrane region" description="Helical" evidence="8">
    <location>
        <begin position="6"/>
        <end position="25"/>
    </location>
</feature>
<keyword evidence="7" id="KW-0479">Metal-binding</keyword>
<dbReference type="CDD" id="cd06853">
    <property type="entry name" value="GT_WecA_like"/>
    <property type="match status" value="1"/>
</dbReference>
<gene>
    <name evidence="9" type="ORF">F9U64_19265</name>
</gene>
<dbReference type="GO" id="GO:0071555">
    <property type="term" value="P:cell wall organization"/>
    <property type="evidence" value="ECO:0007669"/>
    <property type="project" value="TreeGrafter"/>
</dbReference>
<proteinExistence type="predicted"/>
<feature type="binding site" evidence="7">
    <location>
        <position position="147"/>
    </location>
    <ligand>
        <name>Mg(2+)</name>
        <dbReference type="ChEBI" id="CHEBI:18420"/>
    </ligand>
</feature>
<comment type="caution">
    <text evidence="9">The sequence shown here is derived from an EMBL/GenBank/DDBJ whole genome shotgun (WGS) entry which is preliminary data.</text>
</comment>
<dbReference type="GO" id="GO:0044038">
    <property type="term" value="P:cell wall macromolecule biosynthetic process"/>
    <property type="evidence" value="ECO:0007669"/>
    <property type="project" value="TreeGrafter"/>
</dbReference>
<comment type="subcellular location">
    <subcellularLocation>
        <location evidence="1">Cell membrane</location>
        <topology evidence="1">Multi-pass membrane protein</topology>
    </subcellularLocation>
</comment>
<evidence type="ECO:0000256" key="5">
    <source>
        <dbReference type="ARBA" id="ARBA00022989"/>
    </source>
</evidence>
<dbReference type="Proteomes" id="UP000480246">
    <property type="component" value="Unassembled WGS sequence"/>
</dbReference>
<feature type="transmembrane region" description="Helical" evidence="8">
    <location>
        <begin position="154"/>
        <end position="172"/>
    </location>
</feature>
<dbReference type="OrthoDB" id="9783652at2"/>
<feature type="transmembrane region" description="Helical" evidence="8">
    <location>
        <begin position="46"/>
        <end position="63"/>
    </location>
</feature>
<name>A0A7C8KWX3_9BACI</name>
<dbReference type="PROSITE" id="PS01348">
    <property type="entry name" value="MRAY_2"/>
    <property type="match status" value="1"/>
</dbReference>
<evidence type="ECO:0000313" key="10">
    <source>
        <dbReference type="Proteomes" id="UP000480246"/>
    </source>
</evidence>
<dbReference type="RefSeq" id="WP_153406510.1">
    <property type="nucleotide sequence ID" value="NZ_ML762447.1"/>
</dbReference>
<accession>A0A7C8KWX3</accession>
<evidence type="ECO:0000256" key="7">
    <source>
        <dbReference type="PIRSR" id="PIRSR600715-1"/>
    </source>
</evidence>
<keyword evidence="4 8" id="KW-0812">Transmembrane</keyword>
<evidence type="ECO:0000313" key="9">
    <source>
        <dbReference type="EMBL" id="KAB8126748.1"/>
    </source>
</evidence>
<dbReference type="AlphaFoldDB" id="A0A7C8KWX3"/>
<evidence type="ECO:0000256" key="1">
    <source>
        <dbReference type="ARBA" id="ARBA00004651"/>
    </source>
</evidence>
<evidence type="ECO:0000256" key="4">
    <source>
        <dbReference type="ARBA" id="ARBA00022692"/>
    </source>
</evidence>
<feature type="transmembrane region" description="Helical" evidence="8">
    <location>
        <begin position="232"/>
        <end position="253"/>
    </location>
</feature>
<feature type="transmembrane region" description="Helical" evidence="8">
    <location>
        <begin position="284"/>
        <end position="302"/>
    </location>
</feature>
<feature type="binding site" evidence="7">
    <location>
        <position position="207"/>
    </location>
    <ligand>
        <name>Mg(2+)</name>
        <dbReference type="ChEBI" id="CHEBI:18420"/>
    </ligand>
</feature>
<protein>
    <submittedName>
        <fullName evidence="9">Undecaprenyl/decaprenyl-phosphate alpha-N-acetylglucosaminyl 1-phosphate transferase</fullName>
    </submittedName>
</protein>
<dbReference type="EMBL" id="WEID01000101">
    <property type="protein sequence ID" value="KAB8126748.1"/>
    <property type="molecule type" value="Genomic_DNA"/>
</dbReference>
<feature type="transmembrane region" description="Helical" evidence="8">
    <location>
        <begin position="178"/>
        <end position="196"/>
    </location>
</feature>
<keyword evidence="7" id="KW-0460">Magnesium</keyword>
<feature type="transmembrane region" description="Helical" evidence="8">
    <location>
        <begin position="101"/>
        <end position="121"/>
    </location>
</feature>
<dbReference type="GO" id="GO:0016780">
    <property type="term" value="F:phosphotransferase activity, for other substituted phosphate groups"/>
    <property type="evidence" value="ECO:0007669"/>
    <property type="project" value="InterPro"/>
</dbReference>
<organism evidence="9 10">
    <name type="scientific">Gracilibacillus oryzae</name>
    <dbReference type="NCBI Taxonomy" id="1672701"/>
    <lineage>
        <taxon>Bacteria</taxon>
        <taxon>Bacillati</taxon>
        <taxon>Bacillota</taxon>
        <taxon>Bacilli</taxon>
        <taxon>Bacillales</taxon>
        <taxon>Bacillaceae</taxon>
        <taxon>Gracilibacillus</taxon>
    </lineage>
</organism>
<feature type="transmembrane region" description="Helical" evidence="8">
    <location>
        <begin position="127"/>
        <end position="147"/>
    </location>
</feature>
<dbReference type="GO" id="GO:0005886">
    <property type="term" value="C:plasma membrane"/>
    <property type="evidence" value="ECO:0007669"/>
    <property type="project" value="UniProtKB-SubCell"/>
</dbReference>
<keyword evidence="6 8" id="KW-0472">Membrane</keyword>
<dbReference type="InterPro" id="IPR018480">
    <property type="entry name" value="PNAcMuramoyl-5peptid_Trfase_CS"/>
</dbReference>
<comment type="cofactor">
    <cofactor evidence="7">
        <name>Mg(2+)</name>
        <dbReference type="ChEBI" id="CHEBI:18420"/>
    </cofactor>
</comment>
<feature type="transmembrane region" description="Helical" evidence="8">
    <location>
        <begin position="308"/>
        <end position="331"/>
    </location>
</feature>
<dbReference type="PANTHER" id="PTHR22926">
    <property type="entry name" value="PHOSPHO-N-ACETYLMURAMOYL-PENTAPEPTIDE-TRANSFERASE"/>
    <property type="match status" value="1"/>
</dbReference>
<reference evidence="9 10" key="1">
    <citation type="submission" date="2019-10" db="EMBL/GenBank/DDBJ databases">
        <title>Gracilibacillus sp. nov. isolated from rice seeds.</title>
        <authorList>
            <person name="He S."/>
        </authorList>
    </citation>
    <scope>NUCLEOTIDE SEQUENCE [LARGE SCALE GENOMIC DNA]</scope>
    <source>
        <strain evidence="9 10">TD8</strain>
    </source>
</reference>
<keyword evidence="10" id="KW-1185">Reference proteome</keyword>
<keyword evidence="2" id="KW-1003">Cell membrane</keyword>
<sequence>MGFLALAVTFLVAVIITPLVIKLAIRIGAVDQPNERKVHTKVMPRLGGLAIVFSFFLGFLIFTPNGEQAWPIIFGGLIITLVGFLDDLFQLPAKLKLLGQVAAAVVTVAGGIQMDFIMIPFGDRLDLGYLTIPITIIWIIGITNAVNLIDGLDGLAAGVSSIVLATISGMALMMGNTFVAAVAFLLLGSTIGFLVYNFNPAKIFMGDTGSLFLGYMISVLSIMGLFKNVTFFSIMVPIIVLGVPILDTMFAIIRRIIQRKPLMAPDKYHLHHCLIRLGFSHKETVIFIYALSCLFSAAAIIFTRSTVWGSALTLFLLLILIEIIVEVTGLVSEKYRPLLSIVDNFRKRT</sequence>
<evidence type="ECO:0000256" key="6">
    <source>
        <dbReference type="ARBA" id="ARBA00023136"/>
    </source>
</evidence>
<feature type="transmembrane region" description="Helical" evidence="8">
    <location>
        <begin position="69"/>
        <end position="89"/>
    </location>
</feature>
<dbReference type="GO" id="GO:0009103">
    <property type="term" value="P:lipopolysaccharide biosynthetic process"/>
    <property type="evidence" value="ECO:0007669"/>
    <property type="project" value="TreeGrafter"/>
</dbReference>
<feature type="transmembrane region" description="Helical" evidence="8">
    <location>
        <begin position="208"/>
        <end position="226"/>
    </location>
</feature>
<dbReference type="InterPro" id="IPR000715">
    <property type="entry name" value="Glycosyl_transferase_4"/>
</dbReference>
<dbReference type="PANTHER" id="PTHR22926:SF3">
    <property type="entry name" value="UNDECAPRENYL-PHOSPHATE ALPHA-N-ACETYLGLUCOSAMINYL 1-PHOSPHATE TRANSFERASE"/>
    <property type="match status" value="1"/>
</dbReference>
<dbReference type="Pfam" id="PF00953">
    <property type="entry name" value="Glycos_transf_4"/>
    <property type="match status" value="1"/>
</dbReference>
<evidence type="ECO:0000256" key="2">
    <source>
        <dbReference type="ARBA" id="ARBA00022475"/>
    </source>
</evidence>
<keyword evidence="5 8" id="KW-1133">Transmembrane helix</keyword>